<dbReference type="Proteomes" id="UP000294562">
    <property type="component" value="Unassembled WGS sequence"/>
</dbReference>
<keyword evidence="2" id="KW-1185">Reference proteome</keyword>
<gene>
    <name evidence="1" type="ORF">E2L05_08045</name>
</gene>
<dbReference type="EMBL" id="SMZO01000014">
    <property type="protein sequence ID" value="TDL89110.1"/>
    <property type="molecule type" value="Genomic_DNA"/>
</dbReference>
<name>A0A4R6AXV4_9RHOB</name>
<protein>
    <submittedName>
        <fullName evidence="1">Excinuclease ABC subunit A</fullName>
    </submittedName>
</protein>
<evidence type="ECO:0000313" key="1">
    <source>
        <dbReference type="EMBL" id="TDL89110.1"/>
    </source>
</evidence>
<dbReference type="Gene3D" id="3.10.450.160">
    <property type="entry name" value="inner membrane protein cigr"/>
    <property type="match status" value="1"/>
</dbReference>
<proteinExistence type="predicted"/>
<reference evidence="1 2" key="1">
    <citation type="submission" date="2019-03" db="EMBL/GenBank/DDBJ databases">
        <title>Rhodobacteraceae bacterium SM1902, a new member of the family Rhodobacteraceae isolated from Yantai.</title>
        <authorList>
            <person name="Sun Y."/>
        </authorList>
    </citation>
    <scope>NUCLEOTIDE SEQUENCE [LARGE SCALE GENOMIC DNA]</scope>
    <source>
        <strain evidence="1 2">SM1902</strain>
    </source>
</reference>
<evidence type="ECO:0000313" key="2">
    <source>
        <dbReference type="Proteomes" id="UP000294562"/>
    </source>
</evidence>
<organism evidence="1 2">
    <name type="scientific">Meridianimarinicoccus aquatilis</name>
    <dbReference type="NCBI Taxonomy" id="2552766"/>
    <lineage>
        <taxon>Bacteria</taxon>
        <taxon>Pseudomonadati</taxon>
        <taxon>Pseudomonadota</taxon>
        <taxon>Alphaproteobacteria</taxon>
        <taxon>Rhodobacterales</taxon>
        <taxon>Paracoccaceae</taxon>
        <taxon>Meridianimarinicoccus</taxon>
    </lineage>
</organism>
<dbReference type="AlphaFoldDB" id="A0A4R6AXV4"/>
<sequence length="95" mass="10117">MCLSGAGAKAAPKGCPPGLAKKAVPCVPPGQVKQSLRVGDKLPSDGILLDQPDRYGLPRVGQNESYYRIGDTVFRVDRDTREILQLLEAVGAVLN</sequence>
<dbReference type="OrthoDB" id="7666115at2"/>
<comment type="caution">
    <text evidence="1">The sequence shown here is derived from an EMBL/GenBank/DDBJ whole genome shotgun (WGS) entry which is preliminary data.</text>
</comment>
<accession>A0A4R6AXV4</accession>